<protein>
    <submittedName>
        <fullName evidence="2">C2H2-type domain-containing protein</fullName>
    </submittedName>
</protein>
<name>A0A1I7TXV3_9PELO</name>
<accession>A0A1I7TXV3</accession>
<organism evidence="1 2">
    <name type="scientific">Caenorhabditis tropicalis</name>
    <dbReference type="NCBI Taxonomy" id="1561998"/>
    <lineage>
        <taxon>Eukaryota</taxon>
        <taxon>Metazoa</taxon>
        <taxon>Ecdysozoa</taxon>
        <taxon>Nematoda</taxon>
        <taxon>Chromadorea</taxon>
        <taxon>Rhabditida</taxon>
        <taxon>Rhabditina</taxon>
        <taxon>Rhabditomorpha</taxon>
        <taxon>Rhabditoidea</taxon>
        <taxon>Rhabditidae</taxon>
        <taxon>Peloderinae</taxon>
        <taxon>Caenorhabditis</taxon>
    </lineage>
</organism>
<dbReference type="WBParaSite" id="Csp11.Scaffold629.g12886.t1">
    <property type="protein sequence ID" value="Csp11.Scaffold629.g12886.t1"/>
    <property type="gene ID" value="Csp11.Scaffold629.g12886"/>
</dbReference>
<proteinExistence type="predicted"/>
<reference evidence="2" key="1">
    <citation type="submission" date="2016-11" db="UniProtKB">
        <authorList>
            <consortium name="WormBaseParasite"/>
        </authorList>
    </citation>
    <scope>IDENTIFICATION</scope>
</reference>
<evidence type="ECO:0000313" key="2">
    <source>
        <dbReference type="WBParaSite" id="Csp11.Scaffold629.g12886.t1"/>
    </source>
</evidence>
<sequence>MWISWIVWRPFQKRSGCYRLDSSRCSNPYWSEENQNSHFYEHIHSGQNFESGETILKADNYPKYRICSRTFFILLHSTVNR</sequence>
<evidence type="ECO:0000313" key="1">
    <source>
        <dbReference type="Proteomes" id="UP000095282"/>
    </source>
</evidence>
<keyword evidence="1" id="KW-1185">Reference proteome</keyword>
<dbReference type="Proteomes" id="UP000095282">
    <property type="component" value="Unplaced"/>
</dbReference>
<dbReference type="AlphaFoldDB" id="A0A1I7TXV3"/>